<dbReference type="Gene3D" id="3.40.50.300">
    <property type="entry name" value="P-loop containing nucleotide triphosphate hydrolases"/>
    <property type="match status" value="1"/>
</dbReference>
<dbReference type="InterPro" id="IPR001806">
    <property type="entry name" value="Small_GTPase"/>
</dbReference>
<organism evidence="4 5">
    <name type="scientific">Phlebotomus papatasi</name>
    <name type="common">Sandfly</name>
    <dbReference type="NCBI Taxonomy" id="29031"/>
    <lineage>
        <taxon>Eukaryota</taxon>
        <taxon>Metazoa</taxon>
        <taxon>Ecdysozoa</taxon>
        <taxon>Arthropoda</taxon>
        <taxon>Hexapoda</taxon>
        <taxon>Insecta</taxon>
        <taxon>Pterygota</taxon>
        <taxon>Neoptera</taxon>
        <taxon>Endopterygota</taxon>
        <taxon>Diptera</taxon>
        <taxon>Nematocera</taxon>
        <taxon>Psychodoidea</taxon>
        <taxon>Psychodidae</taxon>
        <taxon>Phlebotomus</taxon>
        <taxon>Phlebotomus</taxon>
    </lineage>
</organism>
<dbReference type="VEuPathDB" id="VectorBase:PPAPM1_003420"/>
<dbReference type="PROSITE" id="PS51421">
    <property type="entry name" value="RAS"/>
    <property type="match status" value="1"/>
</dbReference>
<dbReference type="Pfam" id="PF00071">
    <property type="entry name" value="Ras"/>
    <property type="match status" value="1"/>
</dbReference>
<protein>
    <submittedName>
        <fullName evidence="4">Uncharacterized protein</fullName>
    </submittedName>
</protein>
<accession>A0A1B0CYK1</accession>
<keyword evidence="2" id="KW-0597">Phosphoprotein</keyword>
<dbReference type="SMART" id="SM00175">
    <property type="entry name" value="RAB"/>
    <property type="match status" value="1"/>
</dbReference>
<dbReference type="GO" id="GO:0003924">
    <property type="term" value="F:GTPase activity"/>
    <property type="evidence" value="ECO:0007669"/>
    <property type="project" value="InterPro"/>
</dbReference>
<dbReference type="EnsemblMetazoa" id="PPAI000075-RA">
    <property type="protein sequence ID" value="PPAI000075-PA"/>
    <property type="gene ID" value="PPAI000075"/>
</dbReference>
<dbReference type="SMART" id="SM00173">
    <property type="entry name" value="RAS"/>
    <property type="match status" value="1"/>
</dbReference>
<dbReference type="GO" id="GO:0005525">
    <property type="term" value="F:GTP binding"/>
    <property type="evidence" value="ECO:0007669"/>
    <property type="project" value="InterPro"/>
</dbReference>
<dbReference type="EMBL" id="AJVK01001942">
    <property type="status" value="NOT_ANNOTATED_CDS"/>
    <property type="molecule type" value="Genomic_DNA"/>
</dbReference>
<dbReference type="PANTHER" id="PTHR45775:SF7">
    <property type="entry name" value="RAD, GEM_KIR FAMILY MEMBER 1, ISOFORM B"/>
    <property type="match status" value="1"/>
</dbReference>
<evidence type="ECO:0000313" key="5">
    <source>
        <dbReference type="Proteomes" id="UP000092462"/>
    </source>
</evidence>
<dbReference type="VEuPathDB" id="VectorBase:PPAI000075"/>
<dbReference type="Proteomes" id="UP000092462">
    <property type="component" value="Unassembled WGS sequence"/>
</dbReference>
<dbReference type="PROSITE" id="PS51419">
    <property type="entry name" value="RAB"/>
    <property type="match status" value="1"/>
</dbReference>
<dbReference type="PANTHER" id="PTHR45775">
    <property type="entry name" value="RAD, GEM/KIR FAMILY MEMBER 2, ISOFORM C"/>
    <property type="match status" value="1"/>
</dbReference>
<evidence type="ECO:0000256" key="2">
    <source>
        <dbReference type="ARBA" id="ARBA00022553"/>
    </source>
</evidence>
<evidence type="ECO:0000313" key="4">
    <source>
        <dbReference type="EnsemblMetazoa" id="PPAI000075-PA"/>
    </source>
</evidence>
<evidence type="ECO:0000256" key="3">
    <source>
        <dbReference type="SAM" id="MobiDB-lite"/>
    </source>
</evidence>
<dbReference type="PRINTS" id="PR00449">
    <property type="entry name" value="RASTRNSFRMNG"/>
</dbReference>
<proteinExistence type="inferred from homology"/>
<dbReference type="EMBL" id="AJVK01001946">
    <property type="status" value="NOT_ANNOTATED_CDS"/>
    <property type="molecule type" value="Genomic_DNA"/>
</dbReference>
<reference evidence="4" key="1">
    <citation type="submission" date="2022-08" db="UniProtKB">
        <authorList>
            <consortium name="EnsemblMetazoa"/>
        </authorList>
    </citation>
    <scope>IDENTIFICATION</scope>
    <source>
        <strain evidence="4">Israel</strain>
    </source>
</reference>
<evidence type="ECO:0000256" key="1">
    <source>
        <dbReference type="ARBA" id="ARBA00008846"/>
    </source>
</evidence>
<keyword evidence="5" id="KW-1185">Reference proteome</keyword>
<sequence>MFATSTETQVRSPARVSRGGSGNVGALTGGLFAQYGSPHHSRSQSVKTPGSRASGRPNQLSLPQQRSRVASMPNTGVEEEYYRLRHFSITGKGVVNRGDSLKSRRTVVVSNVGGGSAKTSATASLASSRESSTSNPGNGPYRVLMLGATAVGKSSLVSQFMTSEYLHAYDTSIVLLSGEESELIFIDHASTDMSPESCLSSYDPHGYCVIYSSADRCSFLVAERVLQGLWTSENIAQKAVILVANKADLARSRTVSSEEGKAMATAYDCKFIETSVGINHNVDELLVGLLSQIRLKLENPEKSRDLFRKRSTRKSKRRACSPLGSAATACLTGSGGTNPGTPVSIGPAVTGHDYPTPPGSAHSSPRKYRGSRTSTSLKVKGLLGRVWARDSKSKSCENLHVL</sequence>
<dbReference type="GO" id="GO:0005886">
    <property type="term" value="C:plasma membrane"/>
    <property type="evidence" value="ECO:0007669"/>
    <property type="project" value="TreeGrafter"/>
</dbReference>
<feature type="compositionally biased region" description="Polar residues" evidence="3">
    <location>
        <begin position="1"/>
        <end position="11"/>
    </location>
</feature>
<dbReference type="GO" id="GO:0005246">
    <property type="term" value="F:calcium channel regulator activity"/>
    <property type="evidence" value="ECO:0007669"/>
    <property type="project" value="TreeGrafter"/>
</dbReference>
<feature type="region of interest" description="Disordered" evidence="3">
    <location>
        <begin position="112"/>
        <end position="139"/>
    </location>
</feature>
<dbReference type="InterPro" id="IPR027417">
    <property type="entry name" value="P-loop_NTPase"/>
</dbReference>
<feature type="region of interest" description="Disordered" evidence="3">
    <location>
        <begin position="333"/>
        <end position="375"/>
    </location>
</feature>
<dbReference type="EMBL" id="AJVK01001943">
    <property type="status" value="NOT_ANNOTATED_CDS"/>
    <property type="molecule type" value="Genomic_DNA"/>
</dbReference>
<feature type="compositionally biased region" description="Low complexity" evidence="3">
    <location>
        <begin position="117"/>
        <end position="134"/>
    </location>
</feature>
<comment type="similarity">
    <text evidence="1">Belongs to the small GTPase superfamily. RGK family.</text>
</comment>
<dbReference type="EMBL" id="AJVK01001944">
    <property type="status" value="NOT_ANNOTATED_CDS"/>
    <property type="molecule type" value="Genomic_DNA"/>
</dbReference>
<feature type="region of interest" description="Disordered" evidence="3">
    <location>
        <begin position="1"/>
        <end position="74"/>
    </location>
</feature>
<dbReference type="FunFam" id="3.40.50.300:FF:000664">
    <property type="entry name" value="Uncharacterized protein, isoform B"/>
    <property type="match status" value="1"/>
</dbReference>
<name>A0A1B0CYK1_PHLPP</name>
<dbReference type="SUPFAM" id="SSF52540">
    <property type="entry name" value="P-loop containing nucleoside triphosphate hydrolases"/>
    <property type="match status" value="1"/>
</dbReference>
<dbReference type="EMBL" id="AJVK01001945">
    <property type="status" value="NOT_ANNOTATED_CDS"/>
    <property type="molecule type" value="Genomic_DNA"/>
</dbReference>
<feature type="compositionally biased region" description="Polar residues" evidence="3">
    <location>
        <begin position="56"/>
        <end position="74"/>
    </location>
</feature>
<dbReference type="AlphaFoldDB" id="A0A1B0CYK1"/>
<dbReference type="InterPro" id="IPR051641">
    <property type="entry name" value="RGK_GTP-binding_reg"/>
</dbReference>